<evidence type="ECO:0000313" key="9">
    <source>
        <dbReference type="Proteomes" id="UP001154078"/>
    </source>
</evidence>
<keyword evidence="5" id="KW-0560">Oxidoreductase</keyword>
<dbReference type="InterPro" id="IPR023209">
    <property type="entry name" value="DAO"/>
</dbReference>
<dbReference type="OrthoDB" id="2015447at2759"/>
<evidence type="ECO:0000256" key="3">
    <source>
        <dbReference type="ARBA" id="ARBA00022630"/>
    </source>
</evidence>
<feature type="binding site" evidence="6">
    <location>
        <begin position="43"/>
        <end position="44"/>
    </location>
    <ligand>
        <name>FAD</name>
        <dbReference type="ChEBI" id="CHEBI:57692"/>
    </ligand>
</feature>
<evidence type="ECO:0000256" key="6">
    <source>
        <dbReference type="PIRSR" id="PIRSR000189-1"/>
    </source>
</evidence>
<evidence type="ECO:0000256" key="2">
    <source>
        <dbReference type="ARBA" id="ARBA00006730"/>
    </source>
</evidence>
<keyword evidence="9" id="KW-1185">Reference proteome</keyword>
<feature type="binding site" evidence="6">
    <location>
        <position position="310"/>
    </location>
    <ligand>
        <name>D-dopa</name>
        <dbReference type="ChEBI" id="CHEBI:149689"/>
    </ligand>
</feature>
<comment type="similarity">
    <text evidence="2">Belongs to the DAMOX/DASOX family.</text>
</comment>
<feature type="binding site" evidence="6">
    <location>
        <position position="280"/>
    </location>
    <ligand>
        <name>D-dopa</name>
        <dbReference type="ChEBI" id="CHEBI:149689"/>
    </ligand>
</feature>
<accession>A0A9P0ATC7</accession>
<dbReference type="GO" id="GO:0005737">
    <property type="term" value="C:cytoplasm"/>
    <property type="evidence" value="ECO:0007669"/>
    <property type="project" value="TreeGrafter"/>
</dbReference>
<feature type="binding site" evidence="6">
    <location>
        <begin position="309"/>
        <end position="314"/>
    </location>
    <ligand>
        <name>FAD</name>
        <dbReference type="ChEBI" id="CHEBI:57692"/>
    </ligand>
</feature>
<dbReference type="PANTHER" id="PTHR11530:SF17">
    <property type="entry name" value="RE49860P"/>
    <property type="match status" value="1"/>
</dbReference>
<feature type="domain" description="FAD dependent oxidoreductase" evidence="7">
    <location>
        <begin position="6"/>
        <end position="322"/>
    </location>
</feature>
<keyword evidence="3" id="KW-0285">Flavoprotein</keyword>
<dbReference type="Gene3D" id="3.40.50.720">
    <property type="entry name" value="NAD(P)-binding Rossmann-like Domain"/>
    <property type="match status" value="1"/>
</dbReference>
<keyword evidence="4 6" id="KW-0274">FAD</keyword>
<comment type="cofactor">
    <cofactor evidence="1 6">
        <name>FAD</name>
        <dbReference type="ChEBI" id="CHEBI:57692"/>
    </cofactor>
</comment>
<sequence>MQDLNIAVLGAGVIGITTAVELQKQFRNAKINVIADKFGEDTTSAVAAGIFRPGTGFMGPSKDITQKWVNDSYYYWDDIRRSVEGPNAGVAEISGYLFSSEFKEIVKNHYLEKLLPIYRRTTEEELKLCKGDWKYGTFFTTVVTQNSYYLPWSTKKFLAAGGNILEKKVNYFSDVANDYNVVVNCTGLGAKALCSDNQLVPIRGQVIKVKAPWIKTFFYGNYDTYILPGLDSVTLGGTRQYESYDKSVNKYDGLSIKERCEEFVPSLRGAEVIAHKVGLRPHRTPVRVEKEVLNLNGNKVNIVHNYGHGGYGVTTAPGTSLYAVGLVKEMLMGNCKL</sequence>
<name>A0A9P0ATC7_BRAAE</name>
<dbReference type="SUPFAM" id="SSF54373">
    <property type="entry name" value="FAD-linked reductases, C-terminal domain"/>
    <property type="match status" value="1"/>
</dbReference>
<feature type="binding site" evidence="6">
    <location>
        <position position="186"/>
    </location>
    <ligand>
        <name>FAD</name>
        <dbReference type="ChEBI" id="CHEBI:57692"/>
    </ligand>
</feature>
<dbReference type="Proteomes" id="UP001154078">
    <property type="component" value="Chromosome 1"/>
</dbReference>
<dbReference type="AlphaFoldDB" id="A0A9P0ATC7"/>
<feature type="binding site" evidence="6">
    <location>
        <position position="169"/>
    </location>
    <ligand>
        <name>FAD</name>
        <dbReference type="ChEBI" id="CHEBI:57692"/>
    </ligand>
</feature>
<dbReference type="GO" id="GO:0071949">
    <property type="term" value="F:FAD binding"/>
    <property type="evidence" value="ECO:0007669"/>
    <property type="project" value="InterPro"/>
</dbReference>
<protein>
    <recommendedName>
        <fullName evidence="7">FAD dependent oxidoreductase domain-containing protein</fullName>
    </recommendedName>
</protein>
<feature type="binding site" evidence="6">
    <location>
        <position position="225"/>
    </location>
    <ligand>
        <name>D-dopa</name>
        <dbReference type="ChEBI" id="CHEBI:149689"/>
    </ligand>
</feature>
<proteinExistence type="inferred from homology"/>
<evidence type="ECO:0000259" key="7">
    <source>
        <dbReference type="Pfam" id="PF01266"/>
    </source>
</evidence>
<dbReference type="GO" id="GO:0019478">
    <property type="term" value="P:D-amino acid catabolic process"/>
    <property type="evidence" value="ECO:0007669"/>
    <property type="project" value="TreeGrafter"/>
</dbReference>
<dbReference type="EMBL" id="OV121132">
    <property type="protein sequence ID" value="CAH0546957.1"/>
    <property type="molecule type" value="Genomic_DNA"/>
</dbReference>
<evidence type="ECO:0000256" key="1">
    <source>
        <dbReference type="ARBA" id="ARBA00001974"/>
    </source>
</evidence>
<evidence type="ECO:0000313" key="8">
    <source>
        <dbReference type="EMBL" id="CAH0546957.1"/>
    </source>
</evidence>
<evidence type="ECO:0000256" key="4">
    <source>
        <dbReference type="ARBA" id="ARBA00022827"/>
    </source>
</evidence>
<dbReference type="PIRSF" id="PIRSF000189">
    <property type="entry name" value="D-aa_oxidase"/>
    <property type="match status" value="1"/>
</dbReference>
<dbReference type="Pfam" id="PF01266">
    <property type="entry name" value="DAO"/>
    <property type="match status" value="1"/>
</dbReference>
<dbReference type="GO" id="GO:0003884">
    <property type="term" value="F:D-amino-acid oxidase activity"/>
    <property type="evidence" value="ECO:0007669"/>
    <property type="project" value="InterPro"/>
</dbReference>
<evidence type="ECO:0000256" key="5">
    <source>
        <dbReference type="ARBA" id="ARBA00023002"/>
    </source>
</evidence>
<dbReference type="PANTHER" id="PTHR11530">
    <property type="entry name" value="D-AMINO ACID OXIDASE"/>
    <property type="match status" value="1"/>
</dbReference>
<dbReference type="SUPFAM" id="SSF51971">
    <property type="entry name" value="Nucleotide-binding domain"/>
    <property type="match status" value="1"/>
</dbReference>
<organism evidence="8 9">
    <name type="scientific">Brassicogethes aeneus</name>
    <name type="common">Rape pollen beetle</name>
    <name type="synonym">Meligethes aeneus</name>
    <dbReference type="NCBI Taxonomy" id="1431903"/>
    <lineage>
        <taxon>Eukaryota</taxon>
        <taxon>Metazoa</taxon>
        <taxon>Ecdysozoa</taxon>
        <taxon>Arthropoda</taxon>
        <taxon>Hexapoda</taxon>
        <taxon>Insecta</taxon>
        <taxon>Pterygota</taxon>
        <taxon>Neoptera</taxon>
        <taxon>Endopterygota</taxon>
        <taxon>Coleoptera</taxon>
        <taxon>Polyphaga</taxon>
        <taxon>Cucujiformia</taxon>
        <taxon>Nitidulidae</taxon>
        <taxon>Meligethinae</taxon>
        <taxon>Brassicogethes</taxon>
    </lineage>
</organism>
<dbReference type="InterPro" id="IPR006076">
    <property type="entry name" value="FAD-dep_OxRdtase"/>
</dbReference>
<reference evidence="8" key="1">
    <citation type="submission" date="2021-12" db="EMBL/GenBank/DDBJ databases">
        <authorList>
            <person name="King R."/>
        </authorList>
    </citation>
    <scope>NUCLEOTIDE SEQUENCE</scope>
</reference>
<gene>
    <name evidence="8" type="ORF">MELIAE_LOCUS1029</name>
</gene>
<dbReference type="Gene3D" id="3.30.9.10">
    <property type="entry name" value="D-Amino Acid Oxidase, subunit A, domain 2"/>
    <property type="match status" value="1"/>
</dbReference>